<evidence type="ECO:0000256" key="3">
    <source>
        <dbReference type="ARBA" id="ARBA00022692"/>
    </source>
</evidence>
<dbReference type="PANTHER" id="PTHR43221:SF2">
    <property type="entry name" value="PROTEASE HTPX HOMOLOG"/>
    <property type="match status" value="1"/>
</dbReference>
<keyword evidence="8 10" id="KW-0482">Metalloprotease</keyword>
<dbReference type="Proteomes" id="UP000306236">
    <property type="component" value="Unassembled WGS sequence"/>
</dbReference>
<keyword evidence="3 11" id="KW-0812">Transmembrane</keyword>
<dbReference type="Gene3D" id="3.30.2010.10">
    <property type="entry name" value="Metalloproteases ('zincins'), catalytic domain"/>
    <property type="match status" value="1"/>
</dbReference>
<organism evidence="13 14">
    <name type="scientific">Lampropedia aestuarii</name>
    <dbReference type="NCBI Taxonomy" id="2562762"/>
    <lineage>
        <taxon>Bacteria</taxon>
        <taxon>Pseudomonadati</taxon>
        <taxon>Pseudomonadota</taxon>
        <taxon>Betaproteobacteria</taxon>
        <taxon>Burkholderiales</taxon>
        <taxon>Comamonadaceae</taxon>
        <taxon>Lampropedia</taxon>
    </lineage>
</organism>
<evidence type="ECO:0000256" key="10">
    <source>
        <dbReference type="RuleBase" id="RU003983"/>
    </source>
</evidence>
<keyword evidence="9 11" id="KW-0472">Membrane</keyword>
<dbReference type="GO" id="GO:0004222">
    <property type="term" value="F:metalloendopeptidase activity"/>
    <property type="evidence" value="ECO:0007669"/>
    <property type="project" value="InterPro"/>
</dbReference>
<dbReference type="GO" id="GO:0046872">
    <property type="term" value="F:metal ion binding"/>
    <property type="evidence" value="ECO:0007669"/>
    <property type="project" value="UniProtKB-KW"/>
</dbReference>
<keyword evidence="2 10" id="KW-0645">Protease</keyword>
<evidence type="ECO:0000256" key="5">
    <source>
        <dbReference type="ARBA" id="ARBA00022801"/>
    </source>
</evidence>
<dbReference type="OrthoDB" id="15218at2"/>
<evidence type="ECO:0000259" key="12">
    <source>
        <dbReference type="Pfam" id="PF01435"/>
    </source>
</evidence>
<gene>
    <name evidence="13" type="ORF">E8K88_05425</name>
</gene>
<comment type="cofactor">
    <cofactor evidence="10">
        <name>Zn(2+)</name>
        <dbReference type="ChEBI" id="CHEBI:29105"/>
    </cofactor>
    <text evidence="10">Binds 1 zinc ion per subunit.</text>
</comment>
<dbReference type="Pfam" id="PF01435">
    <property type="entry name" value="Peptidase_M48"/>
    <property type="match status" value="1"/>
</dbReference>
<feature type="transmembrane region" description="Helical" evidence="11">
    <location>
        <begin position="21"/>
        <end position="44"/>
    </location>
</feature>
<evidence type="ECO:0000256" key="11">
    <source>
        <dbReference type="SAM" id="Phobius"/>
    </source>
</evidence>
<sequence>MGFRQQQREARAATGWLRLGFWLMVPLVALSVHLMLSIPLWLVWWLFGIEIAPTGFFWANVGTALFLILGGWWLESSHLHQGGGVALVKRLGGRMAKESDAREKVYLNVVQELCISARMPVPMVMVIERSEQINALAAGWARGDMAVAVTSQTLEQLSRDELQGVVAHELSHIREGDTALSMQLASKVYGLHMIFGYGRSLIGTDLIFLRVFGGLMMYAGLAGWFAGSLLQAAISRQREYLADARAVEWTRQIDGIAGALEKMQDQWQPSWRARVVMDDLELMGNRTESSAVSHLWMAPPLDTLNLFGQWLDSHPTVQQRLQRLRRAVAF</sequence>
<feature type="transmembrane region" description="Helical" evidence="11">
    <location>
        <begin position="56"/>
        <end position="74"/>
    </location>
</feature>
<evidence type="ECO:0000256" key="4">
    <source>
        <dbReference type="ARBA" id="ARBA00022723"/>
    </source>
</evidence>
<keyword evidence="6 10" id="KW-0862">Zinc</keyword>
<protein>
    <submittedName>
        <fullName evidence="13">Peptidase M48</fullName>
    </submittedName>
</protein>
<comment type="similarity">
    <text evidence="10">Belongs to the peptidase M48 family.</text>
</comment>
<name>A0A4S5BQ98_9BURK</name>
<accession>A0A4S5BQ98</accession>
<dbReference type="EMBL" id="SSWX01000005">
    <property type="protein sequence ID" value="THJ34924.1"/>
    <property type="molecule type" value="Genomic_DNA"/>
</dbReference>
<keyword evidence="5 10" id="KW-0378">Hydrolase</keyword>
<evidence type="ECO:0000256" key="2">
    <source>
        <dbReference type="ARBA" id="ARBA00022670"/>
    </source>
</evidence>
<evidence type="ECO:0000313" key="13">
    <source>
        <dbReference type="EMBL" id="THJ34924.1"/>
    </source>
</evidence>
<keyword evidence="7 11" id="KW-1133">Transmembrane helix</keyword>
<evidence type="ECO:0000256" key="1">
    <source>
        <dbReference type="ARBA" id="ARBA00022475"/>
    </source>
</evidence>
<evidence type="ECO:0000256" key="9">
    <source>
        <dbReference type="ARBA" id="ARBA00023136"/>
    </source>
</evidence>
<evidence type="ECO:0000256" key="8">
    <source>
        <dbReference type="ARBA" id="ARBA00023049"/>
    </source>
</evidence>
<feature type="domain" description="Peptidase M48" evidence="12">
    <location>
        <begin position="108"/>
        <end position="326"/>
    </location>
</feature>
<keyword evidence="4" id="KW-0479">Metal-binding</keyword>
<dbReference type="GO" id="GO:0006508">
    <property type="term" value="P:proteolysis"/>
    <property type="evidence" value="ECO:0007669"/>
    <property type="project" value="UniProtKB-KW"/>
</dbReference>
<dbReference type="PANTHER" id="PTHR43221">
    <property type="entry name" value="PROTEASE HTPX"/>
    <property type="match status" value="1"/>
</dbReference>
<evidence type="ECO:0000256" key="6">
    <source>
        <dbReference type="ARBA" id="ARBA00022833"/>
    </source>
</evidence>
<evidence type="ECO:0000256" key="7">
    <source>
        <dbReference type="ARBA" id="ARBA00022989"/>
    </source>
</evidence>
<proteinExistence type="inferred from homology"/>
<evidence type="ECO:0000313" key="14">
    <source>
        <dbReference type="Proteomes" id="UP000306236"/>
    </source>
</evidence>
<keyword evidence="1" id="KW-1003">Cell membrane</keyword>
<comment type="caution">
    <text evidence="13">The sequence shown here is derived from an EMBL/GenBank/DDBJ whole genome shotgun (WGS) entry which is preliminary data.</text>
</comment>
<reference evidence="13 14" key="1">
    <citation type="submission" date="2019-04" db="EMBL/GenBank/DDBJ databases">
        <title>Lampropedia sp YIM MLB12 draf genome.</title>
        <authorList>
            <person name="Wang Y.-X."/>
        </authorList>
    </citation>
    <scope>NUCLEOTIDE SEQUENCE [LARGE SCALE GENOMIC DNA]</scope>
    <source>
        <strain evidence="13 14">YIM MLB12</strain>
    </source>
</reference>
<keyword evidence="14" id="KW-1185">Reference proteome</keyword>
<dbReference type="AlphaFoldDB" id="A0A4S5BQ98"/>
<dbReference type="InterPro" id="IPR001915">
    <property type="entry name" value="Peptidase_M48"/>
</dbReference>
<dbReference type="InterPro" id="IPR050083">
    <property type="entry name" value="HtpX_protease"/>
</dbReference>
<feature type="transmembrane region" description="Helical" evidence="11">
    <location>
        <begin position="207"/>
        <end position="227"/>
    </location>
</feature>
<dbReference type="RefSeq" id="WP_136405637.1">
    <property type="nucleotide sequence ID" value="NZ_SSWX01000005.1"/>
</dbReference>